<feature type="compositionally biased region" description="Low complexity" evidence="1">
    <location>
        <begin position="128"/>
        <end position="142"/>
    </location>
</feature>
<feature type="region of interest" description="Disordered" evidence="1">
    <location>
        <begin position="127"/>
        <end position="149"/>
    </location>
</feature>
<reference evidence="2" key="1">
    <citation type="submission" date="2023-06" db="EMBL/GenBank/DDBJ databases">
        <title>WGS-Sequencing of Streptomyces ficellus isolate 21 collected from sand in Gara Djebilet Iron Mine in Algeria.</title>
        <authorList>
            <person name="Zegers G.P."/>
            <person name="Gomez A."/>
            <person name="Gueddou A."/>
            <person name="Zahara A.F."/>
            <person name="Worth M."/>
            <person name="Sevigny J.L."/>
            <person name="Tisa L."/>
        </authorList>
    </citation>
    <scope>NUCLEOTIDE SEQUENCE</scope>
    <source>
        <strain evidence="2">AS11</strain>
    </source>
</reference>
<evidence type="ECO:0000256" key="1">
    <source>
        <dbReference type="SAM" id="MobiDB-lite"/>
    </source>
</evidence>
<feature type="compositionally biased region" description="Basic and acidic residues" evidence="1">
    <location>
        <begin position="1055"/>
        <end position="1067"/>
    </location>
</feature>
<dbReference type="InterPro" id="IPR047738">
    <property type="entry name" value="SAV_2336-like_N"/>
</dbReference>
<evidence type="ECO:0000313" key="3">
    <source>
        <dbReference type="Proteomes" id="UP001174050"/>
    </source>
</evidence>
<dbReference type="NCBIfam" id="NF041121">
    <property type="entry name" value="SAV_2336_NTERM"/>
    <property type="match status" value="1"/>
</dbReference>
<dbReference type="SUPFAM" id="SSF48452">
    <property type="entry name" value="TPR-like"/>
    <property type="match status" value="1"/>
</dbReference>
<protein>
    <submittedName>
        <fullName evidence="2">SAV_2336 N-terminal domain-related protein</fullName>
    </submittedName>
</protein>
<dbReference type="Proteomes" id="UP001174050">
    <property type="component" value="Unassembled WGS sequence"/>
</dbReference>
<dbReference type="InterPro" id="IPR011990">
    <property type="entry name" value="TPR-like_helical_dom_sf"/>
</dbReference>
<feature type="compositionally biased region" description="Basic and acidic residues" evidence="1">
    <location>
        <begin position="1097"/>
        <end position="1106"/>
    </location>
</feature>
<feature type="region of interest" description="Disordered" evidence="1">
    <location>
        <begin position="1016"/>
        <end position="1106"/>
    </location>
</feature>
<sequence>MSAPGRTGTPGAHGVGDARVWVPTAATLPDPLALQRALRPLQRFQAPRAPARRVLDERATAERAADTGLTVPVLRRERRREARVQLLMDVSSSTVVWHQTLDELRTVCERAGAFRDVSVLYLHEHPDGTPGVTTTPTRPAAPLRSPAQLADPTGRRLTLLLSDCAGPMWRNGELHRLLYRWAATAPVAVVQPLPQRMWRNARLPAWPGVLRSPEGAGGRLRFSTRGRPPRGAAPVPVLAPNRIALETWARLVSATGQLSLPGAAGWVGAGPPPAPPGAAAPGDMPAADRVRAFRRHASPSAVRLAEYLSLVPLVLPVMQLVQRAMLVGSGPDVLAEVLLGGLLRRADDEGDDVTEPAYEFLPGVREELMARQDAGDAHLVLKKCSQYLEQRFGTGVRNFPAMAAAYLAGTVEPQGAAGDDPRLRRFAVVSTQVLRHFLTPPPATTGAADPADLAARARESLARFRAQGTARDLDAGVQLLTDAARVAPARAEQAALYAELAHALLERWGARALGEDLRDALAAAERAVPDQPGAYGTLAQVLRHMERQVQAAGAGSDAVPDRFREEAARRHQGGDTDPQALRFLLLVYAAECLERLSAPAGAADVNAAVAHVRVLQQLAVDFAEQAVRLHRPAPEGPEQWFTATLVRAIGVLDAQDETGPAETVRYFRGAMFQRLARHHSLGRAVSADIVRQLARQASDDLLYALPRLEEQVRHEPAPPTGALPAWQPGPASVFTGWMAAASAIELTGFGWEADDENLLRVLSTLARARVAAERFPRWPGWEEDMANCLYRIVGVRLRLSRPEGGREPVDETIAILEEAMRLSPSGTPQHRQLLTRYGNALLLRRPNTAEDVETAVRIFREAVDAASETSAELATYRIQLGQALFQRYGLRGALTDLHEADWILGAGARGIDVPDISALAWLIRGDVAVALSRATGATVRLTEAAAHYRRAAEDAVATRDTAFAATALSKRAGCLEETAGPARALTEYRKALRLLEEDDDTAGSTAAQQLRQDIARLEAPPGGRHGESPEARPGERPDAPPVGRSDALPGQQPAERPEASPEARPAEPPDALPGGRPGALPDAPPGQRPGAASAEPPRTRSEAGEA</sequence>
<evidence type="ECO:0000313" key="2">
    <source>
        <dbReference type="EMBL" id="MDN3297952.1"/>
    </source>
</evidence>
<organism evidence="2 3">
    <name type="scientific">Streptomyces ficellus</name>
    <dbReference type="NCBI Taxonomy" id="1977088"/>
    <lineage>
        <taxon>Bacteria</taxon>
        <taxon>Bacillati</taxon>
        <taxon>Actinomycetota</taxon>
        <taxon>Actinomycetes</taxon>
        <taxon>Kitasatosporales</taxon>
        <taxon>Streptomycetaceae</taxon>
        <taxon>Streptomyces</taxon>
    </lineage>
</organism>
<accession>A0ABT7ZEL0</accession>
<dbReference type="Gene3D" id="1.25.40.10">
    <property type="entry name" value="Tetratricopeptide repeat domain"/>
    <property type="match status" value="1"/>
</dbReference>
<gene>
    <name evidence="2" type="ORF">QWM81_28730</name>
</gene>
<dbReference type="EMBL" id="JAUEPL010000068">
    <property type="protein sequence ID" value="MDN3297952.1"/>
    <property type="molecule type" value="Genomic_DNA"/>
</dbReference>
<name>A0ABT7ZEL0_9ACTN</name>
<comment type="caution">
    <text evidence="2">The sequence shown here is derived from an EMBL/GenBank/DDBJ whole genome shotgun (WGS) entry which is preliminary data.</text>
</comment>
<keyword evidence="3" id="KW-1185">Reference proteome</keyword>
<feature type="compositionally biased region" description="Basic and acidic residues" evidence="1">
    <location>
        <begin position="1024"/>
        <end position="1038"/>
    </location>
</feature>
<proteinExistence type="predicted"/>